<protein>
    <submittedName>
        <fullName evidence="1">Uncharacterized protein</fullName>
    </submittedName>
</protein>
<reference evidence="1 2" key="1">
    <citation type="submission" date="2018-11" db="EMBL/GenBank/DDBJ databases">
        <authorList>
            <consortium name="Pathogen Informatics"/>
        </authorList>
    </citation>
    <scope>NUCLEOTIDE SEQUENCE [LARGE SCALE GENOMIC DNA]</scope>
    <source>
        <strain evidence="1 2">Zambia</strain>
    </source>
</reference>
<gene>
    <name evidence="1" type="ORF">SMRZ_LOCUS22133</name>
</gene>
<dbReference type="EMBL" id="UZAI01019011">
    <property type="protein sequence ID" value="VDP42101.1"/>
    <property type="molecule type" value="Genomic_DNA"/>
</dbReference>
<keyword evidence="2" id="KW-1185">Reference proteome</keyword>
<dbReference type="STRING" id="48269.A0A183N1F8"/>
<proteinExistence type="predicted"/>
<dbReference type="Proteomes" id="UP000277204">
    <property type="component" value="Unassembled WGS sequence"/>
</dbReference>
<name>A0A183N1F8_9TREM</name>
<organism evidence="1 2">
    <name type="scientific">Schistosoma margrebowiei</name>
    <dbReference type="NCBI Taxonomy" id="48269"/>
    <lineage>
        <taxon>Eukaryota</taxon>
        <taxon>Metazoa</taxon>
        <taxon>Spiralia</taxon>
        <taxon>Lophotrochozoa</taxon>
        <taxon>Platyhelminthes</taxon>
        <taxon>Trematoda</taxon>
        <taxon>Digenea</taxon>
        <taxon>Strigeidida</taxon>
        <taxon>Schistosomatoidea</taxon>
        <taxon>Schistosomatidae</taxon>
        <taxon>Schistosoma</taxon>
    </lineage>
</organism>
<sequence length="145" mass="16488">MAIKQIKSSKAAGPDNIPAEALKADVAAAARILHILFSKIKDEEQVPKDWKEGLLIRKTKKGDLSNCDNYRGITVLSIPRTVFNRTEFRKDRSCTDRIATLRIIVEQQLNGIHHSTSTSLTTKRHLIAWRRFGRCKNLYISGQHH</sequence>
<evidence type="ECO:0000313" key="1">
    <source>
        <dbReference type="EMBL" id="VDP42101.1"/>
    </source>
</evidence>
<evidence type="ECO:0000313" key="2">
    <source>
        <dbReference type="Proteomes" id="UP000277204"/>
    </source>
</evidence>
<accession>A0A183N1F8</accession>
<dbReference type="PANTHER" id="PTHR19446">
    <property type="entry name" value="REVERSE TRANSCRIPTASES"/>
    <property type="match status" value="1"/>
</dbReference>
<dbReference type="AlphaFoldDB" id="A0A183N1F8"/>